<organism evidence="4 5">
    <name type="scientific">Exophiala oligosperma</name>
    <dbReference type="NCBI Taxonomy" id="215243"/>
    <lineage>
        <taxon>Eukaryota</taxon>
        <taxon>Fungi</taxon>
        <taxon>Dikarya</taxon>
        <taxon>Ascomycota</taxon>
        <taxon>Pezizomycotina</taxon>
        <taxon>Eurotiomycetes</taxon>
        <taxon>Chaetothyriomycetidae</taxon>
        <taxon>Chaetothyriales</taxon>
        <taxon>Herpotrichiellaceae</taxon>
        <taxon>Exophiala</taxon>
    </lineage>
</organism>
<accession>A0A0D2DAE9</accession>
<dbReference type="PANTHER" id="PTHR12828:SF3">
    <property type="entry name" value="PROTEASOME MATURATION PROTEIN"/>
    <property type="match status" value="1"/>
</dbReference>
<proteinExistence type="inferred from homology"/>
<feature type="region of interest" description="Disordered" evidence="3">
    <location>
        <begin position="1"/>
        <end position="82"/>
    </location>
</feature>
<dbReference type="AlphaFoldDB" id="A0A0D2DAE9"/>
<dbReference type="InterPro" id="IPR008012">
    <property type="entry name" value="Ump1"/>
</dbReference>
<dbReference type="GO" id="GO:0005737">
    <property type="term" value="C:cytoplasm"/>
    <property type="evidence" value="ECO:0007669"/>
    <property type="project" value="TreeGrafter"/>
</dbReference>
<dbReference type="GeneID" id="27359385"/>
<evidence type="ECO:0000313" key="5">
    <source>
        <dbReference type="Proteomes" id="UP000053342"/>
    </source>
</evidence>
<evidence type="ECO:0000256" key="1">
    <source>
        <dbReference type="ARBA" id="ARBA00023186"/>
    </source>
</evidence>
<comment type="similarity">
    <text evidence="2">Belongs to the POMP/UMP1 family.</text>
</comment>
<evidence type="ECO:0000313" key="4">
    <source>
        <dbReference type="EMBL" id="KIW40073.1"/>
    </source>
</evidence>
<keyword evidence="1" id="KW-0143">Chaperone</keyword>
<feature type="compositionally biased region" description="Low complexity" evidence="3">
    <location>
        <begin position="52"/>
        <end position="70"/>
    </location>
</feature>
<dbReference type="STRING" id="215243.A0A0D2DAE9"/>
<dbReference type="Pfam" id="PF05348">
    <property type="entry name" value="UMP1"/>
    <property type="match status" value="1"/>
</dbReference>
<evidence type="ECO:0000256" key="2">
    <source>
        <dbReference type="ARBA" id="ARBA00043974"/>
    </source>
</evidence>
<gene>
    <name evidence="4" type="ORF">PV06_07311</name>
</gene>
<dbReference type="GO" id="GO:0043248">
    <property type="term" value="P:proteasome assembly"/>
    <property type="evidence" value="ECO:0007669"/>
    <property type="project" value="InterPro"/>
</dbReference>
<evidence type="ECO:0000256" key="3">
    <source>
        <dbReference type="SAM" id="MobiDB-lite"/>
    </source>
</evidence>
<dbReference type="VEuPathDB" id="FungiDB:PV06_07311"/>
<evidence type="ECO:0008006" key="6">
    <source>
        <dbReference type="Google" id="ProtNLM"/>
    </source>
</evidence>
<protein>
    <recommendedName>
        <fullName evidence="6">Proteasome maturation factor UMP1</fullName>
    </recommendedName>
</protein>
<name>A0A0D2DAE9_9EURO</name>
<dbReference type="GO" id="GO:0005634">
    <property type="term" value="C:nucleus"/>
    <property type="evidence" value="ECO:0007669"/>
    <property type="project" value="TreeGrafter"/>
</dbReference>
<dbReference type="Proteomes" id="UP000053342">
    <property type="component" value="Unassembled WGS sequence"/>
</dbReference>
<dbReference type="RefSeq" id="XP_016260289.1">
    <property type="nucleotide sequence ID" value="XM_016408535.1"/>
</dbReference>
<feature type="compositionally biased region" description="Low complexity" evidence="3">
    <location>
        <begin position="8"/>
        <end position="33"/>
    </location>
</feature>
<dbReference type="PANTHER" id="PTHR12828">
    <property type="entry name" value="PROTEASOME MATURATION PROTEIN UMP1"/>
    <property type="match status" value="1"/>
</dbReference>
<keyword evidence="5" id="KW-1185">Reference proteome</keyword>
<dbReference type="OrthoDB" id="15001at2759"/>
<sequence>MSLRIAPSSAHPTSTTNTSSSKLSSSTTAATSSNGPKDLDRGAPSAPGLPDTLRSSLSPSTSSTTTTSSTHPLESRLANWTATQESTRMTLLRRTFGVAEPLRRGMELKMVRDADAFRPTVLGAPSRLHEDILTGRDDEVSWEDIYDGQDGVKLGLDAGGDGSAVGWTEEIERKVGMWKW</sequence>
<reference evidence="4 5" key="1">
    <citation type="submission" date="2015-01" db="EMBL/GenBank/DDBJ databases">
        <title>The Genome Sequence of Exophiala oligosperma CBS72588.</title>
        <authorList>
            <consortium name="The Broad Institute Genomics Platform"/>
            <person name="Cuomo C."/>
            <person name="de Hoog S."/>
            <person name="Gorbushina A."/>
            <person name="Stielow B."/>
            <person name="Teixiera M."/>
            <person name="Abouelleil A."/>
            <person name="Chapman S.B."/>
            <person name="Priest M."/>
            <person name="Young S.K."/>
            <person name="Wortman J."/>
            <person name="Nusbaum C."/>
            <person name="Birren B."/>
        </authorList>
    </citation>
    <scope>NUCLEOTIDE SEQUENCE [LARGE SCALE GENOMIC DNA]</scope>
    <source>
        <strain evidence="4 5">CBS 72588</strain>
    </source>
</reference>
<dbReference type="HOGENOM" id="CLU_100687_0_0_1"/>
<dbReference type="EMBL" id="KN847338">
    <property type="protein sequence ID" value="KIW40073.1"/>
    <property type="molecule type" value="Genomic_DNA"/>
</dbReference>